<feature type="transmembrane region" description="Helical" evidence="8">
    <location>
        <begin position="58"/>
        <end position="77"/>
    </location>
</feature>
<dbReference type="Pfam" id="PF00083">
    <property type="entry name" value="Sugar_tr"/>
    <property type="match status" value="1"/>
</dbReference>
<dbReference type="PROSITE" id="PS50850">
    <property type="entry name" value="MFS"/>
    <property type="match status" value="1"/>
</dbReference>
<organism evidence="10 11">
    <name type="scientific">Penicillium brasilianum</name>
    <dbReference type="NCBI Taxonomy" id="104259"/>
    <lineage>
        <taxon>Eukaryota</taxon>
        <taxon>Fungi</taxon>
        <taxon>Dikarya</taxon>
        <taxon>Ascomycota</taxon>
        <taxon>Pezizomycotina</taxon>
        <taxon>Eurotiomycetes</taxon>
        <taxon>Eurotiomycetidae</taxon>
        <taxon>Eurotiales</taxon>
        <taxon>Aspergillaceae</taxon>
        <taxon>Penicillium</taxon>
    </lineage>
</organism>
<keyword evidence="3" id="KW-0813">Transport</keyword>
<evidence type="ECO:0000256" key="2">
    <source>
        <dbReference type="ARBA" id="ARBA00010992"/>
    </source>
</evidence>
<keyword evidence="4 8" id="KW-0812">Transmembrane</keyword>
<protein>
    <recommendedName>
        <fullName evidence="9">Major facilitator superfamily (MFS) profile domain-containing protein</fullName>
    </recommendedName>
</protein>
<dbReference type="InterPro" id="IPR020846">
    <property type="entry name" value="MFS_dom"/>
</dbReference>
<evidence type="ECO:0000256" key="7">
    <source>
        <dbReference type="SAM" id="MobiDB-lite"/>
    </source>
</evidence>
<dbReference type="PANTHER" id="PTHR48022:SF28">
    <property type="entry name" value="MAJOR FACILITATOR SUPERFAMILY (MFS) PROFILE DOMAIN-CONTAINING PROTEIN-RELATED"/>
    <property type="match status" value="1"/>
</dbReference>
<evidence type="ECO:0000256" key="3">
    <source>
        <dbReference type="ARBA" id="ARBA00022448"/>
    </source>
</evidence>
<reference evidence="11" key="1">
    <citation type="submission" date="2015-09" db="EMBL/GenBank/DDBJ databases">
        <authorList>
            <person name="Fill T.P."/>
            <person name="Baretta J.F."/>
            <person name="de Almeida L.G."/>
            <person name="Rocha M."/>
            <person name="de Souza D.H."/>
            <person name="Malavazi I."/>
            <person name="Cerdeira L.T."/>
            <person name="Hong H."/>
            <person name="Samborskyy M."/>
            <person name="de Vasconcelos A.T."/>
            <person name="Leadlay P."/>
            <person name="Rodrigues-Filho E."/>
        </authorList>
    </citation>
    <scope>NUCLEOTIDE SEQUENCE [LARGE SCALE GENOMIC DNA]</scope>
    <source>
        <strain evidence="11">LaBioMMi 136</strain>
    </source>
</reference>
<dbReference type="Gene3D" id="1.20.1250.20">
    <property type="entry name" value="MFS general substrate transporter like domains"/>
    <property type="match status" value="1"/>
</dbReference>
<feature type="region of interest" description="Disordered" evidence="7">
    <location>
        <begin position="644"/>
        <end position="709"/>
    </location>
</feature>
<evidence type="ECO:0000256" key="4">
    <source>
        <dbReference type="ARBA" id="ARBA00022692"/>
    </source>
</evidence>
<dbReference type="GO" id="GO:0005351">
    <property type="term" value="F:carbohydrate:proton symporter activity"/>
    <property type="evidence" value="ECO:0007669"/>
    <property type="project" value="TreeGrafter"/>
</dbReference>
<evidence type="ECO:0000256" key="5">
    <source>
        <dbReference type="ARBA" id="ARBA00022989"/>
    </source>
</evidence>
<evidence type="ECO:0000259" key="9">
    <source>
        <dbReference type="PROSITE" id="PS50850"/>
    </source>
</evidence>
<dbReference type="EMBL" id="LJBN01000104">
    <property type="protein sequence ID" value="OOQ89652.1"/>
    <property type="molecule type" value="Genomic_DNA"/>
</dbReference>
<comment type="caution">
    <text evidence="10">The sequence shown here is derived from an EMBL/GenBank/DDBJ whole genome shotgun (WGS) entry which is preliminary data.</text>
</comment>
<accession>A0A1S9RVX4</accession>
<dbReference type="InterPro" id="IPR005828">
    <property type="entry name" value="MFS_sugar_transport-like"/>
</dbReference>
<feature type="transmembrane region" description="Helical" evidence="8">
    <location>
        <begin position="12"/>
        <end position="29"/>
    </location>
</feature>
<evidence type="ECO:0000256" key="6">
    <source>
        <dbReference type="ARBA" id="ARBA00023136"/>
    </source>
</evidence>
<evidence type="ECO:0000313" key="11">
    <source>
        <dbReference type="Proteomes" id="UP000190744"/>
    </source>
</evidence>
<dbReference type="Pfam" id="PF11951">
    <property type="entry name" value="Fungal_trans_2"/>
    <property type="match status" value="1"/>
</dbReference>
<comment type="similarity">
    <text evidence="2">Belongs to the major facilitator superfamily. Sugar transporter (TC 2.A.1.1) family.</text>
</comment>
<feature type="transmembrane region" description="Helical" evidence="8">
    <location>
        <begin position="431"/>
        <end position="450"/>
    </location>
</feature>
<keyword evidence="5 8" id="KW-1133">Transmembrane helix</keyword>
<gene>
    <name evidence="10" type="ORF">PEBR_07369</name>
</gene>
<dbReference type="InterPro" id="IPR050360">
    <property type="entry name" value="MFS_Sugar_Transporters"/>
</dbReference>
<evidence type="ECO:0000256" key="8">
    <source>
        <dbReference type="SAM" id="Phobius"/>
    </source>
</evidence>
<keyword evidence="6 8" id="KW-0472">Membrane</keyword>
<dbReference type="PRINTS" id="PR00171">
    <property type="entry name" value="SUGRTRNSPORT"/>
</dbReference>
<evidence type="ECO:0000313" key="10">
    <source>
        <dbReference type="EMBL" id="OOQ89652.1"/>
    </source>
</evidence>
<feature type="transmembrane region" description="Helical" evidence="8">
    <location>
        <begin position="144"/>
        <end position="162"/>
    </location>
</feature>
<sequence length="1104" mass="122437">MFDFSSITGRTLVILITFTCSTSMMLFGYDQGVLSGIIGADNQFGQDFNHPDANTQGLIVSVYQLGNVAGSIVIFFIGDYLGRKKSIVYATSIMLIGAILQTAACNREMMYVARIITGIGNGANTSTVPVWQAETSTAKERGKLLAVDSCFIIFGILVAYWMDYGFAQVSGPAQWRFPIGFQMVFIVILLVFAMILPESPRWLHKKGRHAEGDAIIARLLGKNVPSEDPRVVELSTEILKSIELESAGGPFKTKELFQGGKLQNFRRMCICFAVDAFQQLGGICVITYYLPTVLSGSVGMSRHMSLLMSGIITTEYFLASIVQIFLVKYFKRRTLMFISSAGEIITMAVLAGCVRDGGFAAGIVAVIMIFGYNTFYAFGWLTIPFIYPAEITTLRLRAKGAAVASAGAWIIEFMVVQITPYCVQNIGYKTYVLFGVLNAGIIVPVVYCFFPETAGMRLEDIDHIFEKGGITGGVLSSTGRAIDRRTDIEGAFHRATRPSTRSNSPSQVASEVFEHHEKVAQRVAARAQLRGNGSTAAMLGDRGDDFREDPENDNIFAEDHLWLATPSKLTFVNETPIVTAEYRHQHMLCDVRRPSMSPPRRDPLSPISPGATEPFPLTTQGDDSPLAVSRSSAVIHNAIHSRFSSHEGPFGHSGPNFGGIGLHPVTATTSPPDYLDLTSPRHSISSNPPAPARGSDRTNSVDQPDGLSHLSSEILNSPEALHRKVGLLLYEDRMQLPFKVAREALLFHHYMESLAALLDITDIQRHFAVDVPELALSCPVLLYALMAFAARHLSRTSSFDSAVADHYHHECVSLIIPMLDQRDLVADETLFAAAVILRAFEETNDSKMGAEPERHLTGTSVFANAQLEFRTWGGLGHAAFWVFVRQDIYMSLLKQRPLKVDLAGWEERLSFDLGFDAATDCTWANRMIWIVAEIVSFCFGDRLSYNNWEAARAKTERWSLTRPKSFDPILYIDRDEEAKRYFPEIRLGHPWHVTGMQYYYIAKLFLAVYNPVVPRIGLGAQKQRKSISDEVLQNAEAVCGIAFATSLVAVKLTACTAIIACGPWFHDRPRAEQELLLQLLRCTEMESARPTESLIQGLMEEWEW</sequence>
<evidence type="ECO:0000256" key="1">
    <source>
        <dbReference type="ARBA" id="ARBA00004141"/>
    </source>
</evidence>
<dbReference type="InterPro" id="IPR003663">
    <property type="entry name" value="Sugar/inositol_transpt"/>
</dbReference>
<feature type="domain" description="Major facilitator superfamily (MFS) profile" evidence="9">
    <location>
        <begin position="16"/>
        <end position="456"/>
    </location>
</feature>
<dbReference type="Proteomes" id="UP000190744">
    <property type="component" value="Unassembled WGS sequence"/>
</dbReference>
<dbReference type="InterPro" id="IPR036259">
    <property type="entry name" value="MFS_trans_sf"/>
</dbReference>
<feature type="transmembrane region" description="Helical" evidence="8">
    <location>
        <begin position="174"/>
        <end position="196"/>
    </location>
</feature>
<feature type="transmembrane region" description="Helical" evidence="8">
    <location>
        <begin position="401"/>
        <end position="419"/>
    </location>
</feature>
<dbReference type="InterPro" id="IPR021858">
    <property type="entry name" value="Fun_TF"/>
</dbReference>
<feature type="region of interest" description="Disordered" evidence="7">
    <location>
        <begin position="593"/>
        <end position="626"/>
    </location>
</feature>
<dbReference type="SUPFAM" id="SSF103473">
    <property type="entry name" value="MFS general substrate transporter"/>
    <property type="match status" value="1"/>
</dbReference>
<feature type="compositionally biased region" description="Basic and acidic residues" evidence="7">
    <location>
        <begin position="593"/>
        <end position="603"/>
    </location>
</feature>
<dbReference type="FunFam" id="1.20.1250.20:FF:000090">
    <property type="entry name" value="MFS sugar transporter, putative"/>
    <property type="match status" value="1"/>
</dbReference>
<proteinExistence type="inferred from homology"/>
<dbReference type="GO" id="GO:0016020">
    <property type="term" value="C:membrane"/>
    <property type="evidence" value="ECO:0007669"/>
    <property type="project" value="UniProtKB-SubCell"/>
</dbReference>
<name>A0A1S9RVX4_PENBI</name>
<dbReference type="NCBIfam" id="TIGR00879">
    <property type="entry name" value="SP"/>
    <property type="match status" value="1"/>
</dbReference>
<comment type="subcellular location">
    <subcellularLocation>
        <location evidence="1">Membrane</location>
        <topology evidence="1">Multi-pass membrane protein</topology>
    </subcellularLocation>
</comment>
<feature type="transmembrane region" description="Helical" evidence="8">
    <location>
        <begin position="303"/>
        <end position="327"/>
    </location>
</feature>
<feature type="transmembrane region" description="Helical" evidence="8">
    <location>
        <begin position="269"/>
        <end position="291"/>
    </location>
</feature>
<dbReference type="AlphaFoldDB" id="A0A1S9RVX4"/>
<dbReference type="PANTHER" id="PTHR48022">
    <property type="entry name" value="PLASTIDIC GLUCOSE TRANSPORTER 4"/>
    <property type="match status" value="1"/>
</dbReference>
<feature type="transmembrane region" description="Helical" evidence="8">
    <location>
        <begin position="358"/>
        <end position="381"/>
    </location>
</feature>